<dbReference type="Pfam" id="PF00487">
    <property type="entry name" value="FA_desaturase"/>
    <property type="match status" value="1"/>
</dbReference>
<dbReference type="GO" id="GO:0016491">
    <property type="term" value="F:oxidoreductase activity"/>
    <property type="evidence" value="ECO:0007669"/>
    <property type="project" value="InterPro"/>
</dbReference>
<dbReference type="AlphaFoldDB" id="A0A165N347"/>
<dbReference type="InterPro" id="IPR005804">
    <property type="entry name" value="FA_desaturase_dom"/>
</dbReference>
<feature type="transmembrane region" description="Helical" evidence="1">
    <location>
        <begin position="97"/>
        <end position="122"/>
    </location>
</feature>
<accession>A0A165N347</accession>
<proteinExistence type="predicted"/>
<feature type="transmembrane region" description="Helical" evidence="1">
    <location>
        <begin position="280"/>
        <end position="301"/>
    </location>
</feature>
<gene>
    <name evidence="3" type="ORF">DAEQUDRAFT_746561</name>
</gene>
<feature type="transmembrane region" description="Helical" evidence="1">
    <location>
        <begin position="134"/>
        <end position="154"/>
    </location>
</feature>
<sequence>MTGDRNLPRLQATPTMVESTSFTVEQLPEFTPMTWTMSEIRSAIPVQLHVRHTWKGLLFLARDVLMAAVAWKLASLIDPTFRRVSVTQSLTPFGAEVARWSAWLAYWWFQGLIFTGLWVIGHECGHGAFSSNKHVCNVIGYIAHTLLWTPYFSWQISHHRHHSNHASVERDEVYVPKTRSDLGIPRASSNRIDYEEYFGDTPIYTLFMLLRQQLLAFLAYLLLNASGQKHYPKWTNHFDPDSILFTKRQRNAVILSNIGILTMVWGVVNASRIWGVSEVIEYYGIPWLLVTHWFVMITYLHHTDMELPHYRNKQWTFQRGAATTIDRNFLGWQGRFFLHDVAHYHVVHHFFPMMPFYNTQEATSHLRSFIGDHYRYSDKPVFKALWDTYNNCQFIEDEGDVVFYRDRRGRATVRPAASLCTDPVVDASARERTM</sequence>
<feature type="transmembrane region" description="Helical" evidence="1">
    <location>
        <begin position="252"/>
        <end position="274"/>
    </location>
</feature>
<name>A0A165N347_9APHY</name>
<dbReference type="InterPro" id="IPR012171">
    <property type="entry name" value="Fatty_acid_desaturase"/>
</dbReference>
<feature type="domain" description="Fatty acid desaturase" evidence="2">
    <location>
        <begin position="102"/>
        <end position="375"/>
    </location>
</feature>
<reference evidence="3 4" key="1">
    <citation type="journal article" date="2016" name="Mol. Biol. Evol.">
        <title>Comparative Genomics of Early-Diverging Mushroom-Forming Fungi Provides Insights into the Origins of Lignocellulose Decay Capabilities.</title>
        <authorList>
            <person name="Nagy L.G."/>
            <person name="Riley R."/>
            <person name="Tritt A."/>
            <person name="Adam C."/>
            <person name="Daum C."/>
            <person name="Floudas D."/>
            <person name="Sun H."/>
            <person name="Yadav J.S."/>
            <person name="Pangilinan J."/>
            <person name="Larsson K.H."/>
            <person name="Matsuura K."/>
            <person name="Barry K."/>
            <person name="Labutti K."/>
            <person name="Kuo R."/>
            <person name="Ohm R.A."/>
            <person name="Bhattacharya S.S."/>
            <person name="Shirouzu T."/>
            <person name="Yoshinaga Y."/>
            <person name="Martin F.M."/>
            <person name="Grigoriev I.V."/>
            <person name="Hibbett D.S."/>
        </authorList>
    </citation>
    <scope>NUCLEOTIDE SEQUENCE [LARGE SCALE GENOMIC DNA]</scope>
    <source>
        <strain evidence="3 4">L-15889</strain>
    </source>
</reference>
<evidence type="ECO:0000313" key="4">
    <source>
        <dbReference type="Proteomes" id="UP000076727"/>
    </source>
</evidence>
<dbReference type="CDD" id="cd03507">
    <property type="entry name" value="Delta12-FADS-like"/>
    <property type="match status" value="1"/>
</dbReference>
<organism evidence="3 4">
    <name type="scientific">Daedalea quercina L-15889</name>
    <dbReference type="NCBI Taxonomy" id="1314783"/>
    <lineage>
        <taxon>Eukaryota</taxon>
        <taxon>Fungi</taxon>
        <taxon>Dikarya</taxon>
        <taxon>Basidiomycota</taxon>
        <taxon>Agaricomycotina</taxon>
        <taxon>Agaricomycetes</taxon>
        <taxon>Polyporales</taxon>
        <taxon>Fomitopsis</taxon>
    </lineage>
</organism>
<dbReference type="OrthoDB" id="1461976at2759"/>
<feature type="transmembrane region" description="Helical" evidence="1">
    <location>
        <begin position="203"/>
        <end position="223"/>
    </location>
</feature>
<evidence type="ECO:0000259" key="2">
    <source>
        <dbReference type="Pfam" id="PF00487"/>
    </source>
</evidence>
<dbReference type="EMBL" id="KV429089">
    <property type="protein sequence ID" value="KZT66451.1"/>
    <property type="molecule type" value="Genomic_DNA"/>
</dbReference>
<evidence type="ECO:0000313" key="3">
    <source>
        <dbReference type="EMBL" id="KZT66451.1"/>
    </source>
</evidence>
<keyword evidence="1" id="KW-0812">Transmembrane</keyword>
<dbReference type="STRING" id="1314783.A0A165N347"/>
<keyword evidence="4" id="KW-1185">Reference proteome</keyword>
<dbReference type="PANTHER" id="PTHR32100">
    <property type="entry name" value="OMEGA-6 FATTY ACID DESATURASE, CHLOROPLASTIC"/>
    <property type="match status" value="1"/>
</dbReference>
<dbReference type="GO" id="GO:0006629">
    <property type="term" value="P:lipid metabolic process"/>
    <property type="evidence" value="ECO:0007669"/>
    <property type="project" value="InterPro"/>
</dbReference>
<dbReference type="Proteomes" id="UP000076727">
    <property type="component" value="Unassembled WGS sequence"/>
</dbReference>
<protein>
    <recommendedName>
        <fullName evidence="2">Fatty acid desaturase domain-containing protein</fullName>
    </recommendedName>
</protein>
<keyword evidence="1" id="KW-0472">Membrane</keyword>
<evidence type="ECO:0000256" key="1">
    <source>
        <dbReference type="SAM" id="Phobius"/>
    </source>
</evidence>
<keyword evidence="1" id="KW-1133">Transmembrane helix</keyword>